<feature type="signal peptide" evidence="1">
    <location>
        <begin position="1"/>
        <end position="21"/>
    </location>
</feature>
<accession>A0ABS2SEL7</accession>
<keyword evidence="1" id="KW-0732">Signal</keyword>
<proteinExistence type="predicted"/>
<dbReference type="Proteomes" id="UP001195724">
    <property type="component" value="Unassembled WGS sequence"/>
</dbReference>
<feature type="chain" id="PRO_5045558711" description="Secreted protein" evidence="1">
    <location>
        <begin position="22"/>
        <end position="311"/>
    </location>
</feature>
<dbReference type="RefSeq" id="WP_204845329.1">
    <property type="nucleotide sequence ID" value="NZ_JAFBCL010000001.1"/>
</dbReference>
<name>A0ABS2SEL7_9PSEU</name>
<keyword evidence="3" id="KW-1185">Reference proteome</keyword>
<evidence type="ECO:0000256" key="1">
    <source>
        <dbReference type="SAM" id="SignalP"/>
    </source>
</evidence>
<evidence type="ECO:0000313" key="2">
    <source>
        <dbReference type="EMBL" id="MBM7814717.1"/>
    </source>
</evidence>
<comment type="caution">
    <text evidence="2">The sequence shown here is derived from an EMBL/GenBank/DDBJ whole genome shotgun (WGS) entry which is preliminary data.</text>
</comment>
<evidence type="ECO:0008006" key="4">
    <source>
        <dbReference type="Google" id="ProtNLM"/>
    </source>
</evidence>
<organism evidence="2 3">
    <name type="scientific">Saccharothrix algeriensis</name>
    <dbReference type="NCBI Taxonomy" id="173560"/>
    <lineage>
        <taxon>Bacteria</taxon>
        <taxon>Bacillati</taxon>
        <taxon>Actinomycetota</taxon>
        <taxon>Actinomycetes</taxon>
        <taxon>Pseudonocardiales</taxon>
        <taxon>Pseudonocardiaceae</taxon>
        <taxon>Saccharothrix</taxon>
    </lineage>
</organism>
<dbReference type="EMBL" id="JAFBCL010000001">
    <property type="protein sequence ID" value="MBM7814717.1"/>
    <property type="molecule type" value="Genomic_DNA"/>
</dbReference>
<evidence type="ECO:0000313" key="3">
    <source>
        <dbReference type="Proteomes" id="UP001195724"/>
    </source>
</evidence>
<gene>
    <name evidence="2" type="ORF">JOE68_005582</name>
</gene>
<protein>
    <recommendedName>
        <fullName evidence="4">Secreted protein</fullName>
    </recommendedName>
</protein>
<reference evidence="2 3" key="1">
    <citation type="submission" date="2021-01" db="EMBL/GenBank/DDBJ databases">
        <title>Sequencing the genomes of 1000 actinobacteria strains.</title>
        <authorList>
            <person name="Klenk H.-P."/>
        </authorList>
    </citation>
    <scope>NUCLEOTIDE SEQUENCE [LARGE SCALE GENOMIC DNA]</scope>
    <source>
        <strain evidence="2 3">DSM 44581</strain>
    </source>
</reference>
<sequence length="311" mass="35462">MTRLCGVVVAGAVVAAGTAVFAPSAAAFYGGYHMDITEKALKDTGTSTARWTVRQFREAAVYQDRYEWHRTESHCDSADHVPPRYNNGETYPKDNAWRVKLFHMCGMYARNNFYEAIVRAWELQQDGKPVKTDMSRDCEFNPEKTESRPKCAVIRDVGRALHTVQDFYAHGNWADFSVPGEPVTRRNPYGLGRGPDDRFTMWEVLLRQYFEPSDVEKWLPEELITGCHPDDYVDGVRQNCKGRVKHDHDLAKDTGGSKRGKVVVDGKSNFHRAYEGAQAETDRQVQDFVQRLIDTYPSEYIPIGIALFQDH</sequence>